<proteinExistence type="inferred from homology"/>
<keyword evidence="6" id="KW-0679">Respiratory chain</keyword>
<evidence type="ECO:0000256" key="9">
    <source>
        <dbReference type="ARBA" id="ARBA00022982"/>
    </source>
</evidence>
<protein>
    <recommendedName>
        <fullName evidence="4">NADH-ubiquinone oxidoreductase chain 6</fullName>
        <ecNumber evidence="3">7.1.1.2</ecNumber>
    </recommendedName>
    <alternativeName>
        <fullName evidence="14">NADH dehydrogenase subunit 6</fullName>
    </alternativeName>
</protein>
<keyword evidence="5" id="KW-0813">Transport</keyword>
<dbReference type="AlphaFoldDB" id="A0A7T8G3W8"/>
<dbReference type="EC" id="7.1.1.2" evidence="3"/>
<evidence type="ECO:0000256" key="10">
    <source>
        <dbReference type="ARBA" id="ARBA00022989"/>
    </source>
</evidence>
<keyword evidence="9" id="KW-0249">Electron transport</keyword>
<evidence type="ECO:0000256" key="11">
    <source>
        <dbReference type="ARBA" id="ARBA00023027"/>
    </source>
</evidence>
<feature type="transmembrane region" description="Helical" evidence="16">
    <location>
        <begin position="12"/>
        <end position="36"/>
    </location>
</feature>
<evidence type="ECO:0000256" key="2">
    <source>
        <dbReference type="ARBA" id="ARBA00005698"/>
    </source>
</evidence>
<evidence type="ECO:0000256" key="6">
    <source>
        <dbReference type="ARBA" id="ARBA00022660"/>
    </source>
</evidence>
<dbReference type="EMBL" id="MW377219">
    <property type="protein sequence ID" value="QQP21530.1"/>
    <property type="molecule type" value="Genomic_DNA"/>
</dbReference>
<evidence type="ECO:0000256" key="4">
    <source>
        <dbReference type="ARBA" id="ARBA00021095"/>
    </source>
</evidence>
<name>A0A7T8G3W8_HEDDI</name>
<evidence type="ECO:0000313" key="17">
    <source>
        <dbReference type="EMBL" id="QQP21530.1"/>
    </source>
</evidence>
<evidence type="ECO:0000256" key="16">
    <source>
        <dbReference type="SAM" id="Phobius"/>
    </source>
</evidence>
<evidence type="ECO:0000256" key="13">
    <source>
        <dbReference type="ARBA" id="ARBA00023136"/>
    </source>
</evidence>
<dbReference type="GO" id="GO:0008137">
    <property type="term" value="F:NADH dehydrogenase (ubiquinone) activity"/>
    <property type="evidence" value="ECO:0007669"/>
    <property type="project" value="UniProtKB-EC"/>
</dbReference>
<comment type="subcellular location">
    <subcellularLocation>
        <location evidence="1">Mitochondrion membrane</location>
        <topology evidence="1">Multi-pass membrane protein</topology>
    </subcellularLocation>
</comment>
<evidence type="ECO:0000256" key="14">
    <source>
        <dbReference type="ARBA" id="ARBA00031019"/>
    </source>
</evidence>
<evidence type="ECO:0000256" key="5">
    <source>
        <dbReference type="ARBA" id="ARBA00022448"/>
    </source>
</evidence>
<evidence type="ECO:0000256" key="8">
    <source>
        <dbReference type="ARBA" id="ARBA00022967"/>
    </source>
</evidence>
<organism evidence="17">
    <name type="scientific">Hediste diversicolor</name>
    <name type="common">Sandworm</name>
    <name type="synonym">Nereis diversicolor</name>
    <dbReference type="NCBI Taxonomy" id="126592"/>
    <lineage>
        <taxon>Eukaryota</taxon>
        <taxon>Metazoa</taxon>
        <taxon>Spiralia</taxon>
        <taxon>Lophotrochozoa</taxon>
        <taxon>Annelida</taxon>
        <taxon>Polychaeta</taxon>
        <taxon>Errantia</taxon>
        <taxon>Phyllodocida</taxon>
        <taxon>Nereididae</taxon>
        <taxon>Hediste</taxon>
        <taxon>Hediste diversicolor species group</taxon>
    </lineage>
</organism>
<keyword evidence="10 16" id="KW-1133">Transmembrane helix</keyword>
<keyword evidence="13 16" id="KW-0472">Membrane</keyword>
<feature type="transmembrane region" description="Helical" evidence="16">
    <location>
        <begin position="120"/>
        <end position="138"/>
    </location>
</feature>
<evidence type="ECO:0000256" key="7">
    <source>
        <dbReference type="ARBA" id="ARBA00022692"/>
    </source>
</evidence>
<gene>
    <name evidence="17" type="primary">nad6</name>
</gene>
<reference evidence="17" key="1">
    <citation type="submission" date="2020-12" db="EMBL/GenBank/DDBJ databases">
        <title>Complete mitochondrial genome of the ragworm annelid Hediste diversicolor (OF Muller, 1776) (Annelida: Nereidae).</title>
        <authorList>
            <person name="Gomes-Dos-Santos A."/>
            <person name="Hagemann A."/>
            <person name="Valente L."/>
            <person name="Evjemo J."/>
            <person name="Monroig O."/>
            <person name="Froufe E."/>
            <person name="Filipe F."/>
            <person name="Castro C."/>
        </authorList>
    </citation>
    <scope>NUCLEOTIDE SEQUENCE</scope>
</reference>
<keyword evidence="12 17" id="KW-0496">Mitochondrion</keyword>
<sequence length="154" mass="17211">MMLIIINSLIITLFISCLTMLSPISLGATVLCIAVFVASSLTLMSTGWFGLITFIIYVGGMLVMFAYFAALQPNQHITNWSQILTPSFFFIIMYASFQSSPIMWKLVTPDTAHIYSTPNTMLPIIMAMILFLALIMVVKTSRAHEGPLRPFQYV</sequence>
<evidence type="ECO:0000256" key="1">
    <source>
        <dbReference type="ARBA" id="ARBA00004225"/>
    </source>
</evidence>
<dbReference type="PANTHER" id="PTHR11435">
    <property type="entry name" value="NADH UBIQUINONE OXIDOREDUCTASE SUBUNIT ND6"/>
    <property type="match status" value="1"/>
</dbReference>
<evidence type="ECO:0000256" key="15">
    <source>
        <dbReference type="ARBA" id="ARBA00049551"/>
    </source>
</evidence>
<dbReference type="GO" id="GO:0031966">
    <property type="term" value="C:mitochondrial membrane"/>
    <property type="evidence" value="ECO:0007669"/>
    <property type="project" value="UniProtKB-SubCell"/>
</dbReference>
<evidence type="ECO:0000256" key="12">
    <source>
        <dbReference type="ARBA" id="ARBA00023128"/>
    </source>
</evidence>
<feature type="transmembrane region" description="Helical" evidence="16">
    <location>
        <begin position="83"/>
        <end position="100"/>
    </location>
</feature>
<feature type="transmembrane region" description="Helical" evidence="16">
    <location>
        <begin position="48"/>
        <end position="71"/>
    </location>
</feature>
<geneLocation type="mitochondrion" evidence="17"/>
<evidence type="ECO:0000256" key="3">
    <source>
        <dbReference type="ARBA" id="ARBA00012944"/>
    </source>
</evidence>
<comment type="catalytic activity">
    <reaction evidence="15">
        <text>a ubiquinone + NADH + 5 H(+)(in) = a ubiquinol + NAD(+) + 4 H(+)(out)</text>
        <dbReference type="Rhea" id="RHEA:29091"/>
        <dbReference type="Rhea" id="RHEA-COMP:9565"/>
        <dbReference type="Rhea" id="RHEA-COMP:9566"/>
        <dbReference type="ChEBI" id="CHEBI:15378"/>
        <dbReference type="ChEBI" id="CHEBI:16389"/>
        <dbReference type="ChEBI" id="CHEBI:17976"/>
        <dbReference type="ChEBI" id="CHEBI:57540"/>
        <dbReference type="ChEBI" id="CHEBI:57945"/>
        <dbReference type="EC" id="7.1.1.2"/>
    </reaction>
</comment>
<keyword evidence="11" id="KW-0520">NAD</keyword>
<keyword evidence="8" id="KW-1278">Translocase</keyword>
<accession>A0A7T8G3W8</accession>
<comment type="similarity">
    <text evidence="2">Belongs to the complex I subunit 6 family.</text>
</comment>
<keyword evidence="7 16" id="KW-0812">Transmembrane</keyword>
<dbReference type="PANTHER" id="PTHR11435:SF1">
    <property type="entry name" value="NADH-UBIQUINONE OXIDOREDUCTASE CHAIN 6"/>
    <property type="match status" value="1"/>
</dbReference>
<dbReference type="InterPro" id="IPR050269">
    <property type="entry name" value="ComplexI_Subunit6"/>
</dbReference>